<dbReference type="Pfam" id="PF13181">
    <property type="entry name" value="TPR_8"/>
    <property type="match status" value="1"/>
</dbReference>
<dbReference type="OrthoDB" id="3178131at2"/>
<keyword evidence="3" id="KW-0802">TPR repeat</keyword>
<dbReference type="InterPro" id="IPR016032">
    <property type="entry name" value="Sig_transdc_resp-reg_C-effctor"/>
</dbReference>
<dbReference type="SUPFAM" id="SSF46894">
    <property type="entry name" value="C-terminal effector domain of the bipartite response regulators"/>
    <property type="match status" value="1"/>
</dbReference>
<dbReference type="Proteomes" id="UP000321328">
    <property type="component" value="Unassembled WGS sequence"/>
</dbReference>
<dbReference type="InterPro" id="IPR041664">
    <property type="entry name" value="AAA_16"/>
</dbReference>
<dbReference type="InterPro" id="IPR036388">
    <property type="entry name" value="WH-like_DNA-bd_sf"/>
</dbReference>
<dbReference type="AlphaFoldDB" id="A0A511CXC5"/>
<dbReference type="GO" id="GO:0005737">
    <property type="term" value="C:cytoplasm"/>
    <property type="evidence" value="ECO:0007669"/>
    <property type="project" value="TreeGrafter"/>
</dbReference>
<keyword evidence="2" id="KW-0067">ATP-binding</keyword>
<dbReference type="InterPro" id="IPR027417">
    <property type="entry name" value="P-loop_NTPase"/>
</dbReference>
<sequence length="954" mass="102402">MSNEPAVLERSRELDRFCEALRLARSGHGRVLVIEGPSGIGKTRLLAEARGLASEIGLRVLHARAGELERDYAFGVVLGLLDPVVASATTERREFMLRGRASLAAPLLDGMDDGTRRVALNDEHSLLHGLYWCLVNLTEEQPTALVIDDVHWADQPSLRFLVYLAQRLADLPLAMIAAIRNGDPAEEPELVTRLVDASSAPTVRPAELSLDASRELLVEALPDALGDDFVQASWEATRGNPFLLREIVSEVLADPVAWRENAAARVAAFAPHSVSRNVALRLTRLGPDALLLAQARAVLGDGYPLVIATALAGLDGPAAATATERLIDANILSGAETIAFSHPMIRSAVYEGLGSAERSAMHVTAALLLHRSGATAEIVAHHLLAGTPTSAGWALATLHDAARAAARKGSPKSAVRLLRRAVELCPDDRAAPLLIDLGLAEAAAGELTALGRFEEALSILDDRQERIRAMYALGQTLYRYGRHDEAATIFRRGAELTRNDPSAMLTFEAGFMCAAQYVVALRPELRARLRAQGDLRSRSRGTTADRALLANLALDTAMSVGDQPATWTAELAQHALDDDALFRAEGSESMAMNLAILALLWSGRPGDAQRAIDLVLADARERGATLAFAEASMVRALIMYTRGQLAEAAADAQAAIHGMERGWHSGVPAPQSVLAQCLIERGEVDRAAAVLREVAPLLGSVATRGMKAWFYAARGRLRLERRDAPGAYADFLAAGECLDEYLAPASPALIPWRSLAGLAACAAGDRKGALALIDHELALARQLCLPAQLGAALRRRGTVEAGPEALVHLTAAVAALEVADSQLELGRALLELGSRQRRSGAVTEARENLRRALDLTHRGGATAIAERAREELLASGARPRRHVLTGVASLTPSERRIAEQAAAGHTARAIAEELFLSKHTVEWHLRRVYRKLDVCSRVELREKLDGHHSGSPVR</sequence>
<feature type="repeat" description="TPR" evidence="3">
    <location>
        <begin position="467"/>
        <end position="500"/>
    </location>
</feature>
<dbReference type="Pfam" id="PF13191">
    <property type="entry name" value="AAA_16"/>
    <property type="match status" value="1"/>
</dbReference>
<dbReference type="GO" id="GO:0005524">
    <property type="term" value="F:ATP binding"/>
    <property type="evidence" value="ECO:0007669"/>
    <property type="project" value="UniProtKB-KW"/>
</dbReference>
<dbReference type="InterPro" id="IPR000792">
    <property type="entry name" value="Tscrpt_reg_LuxR_C"/>
</dbReference>
<keyword evidence="6" id="KW-1185">Reference proteome</keyword>
<comment type="caution">
    <text evidence="5">The sequence shown here is derived from an EMBL/GenBank/DDBJ whole genome shotgun (WGS) entry which is preliminary data.</text>
</comment>
<dbReference type="SUPFAM" id="SSF52540">
    <property type="entry name" value="P-loop containing nucleoside triphosphate hydrolases"/>
    <property type="match status" value="1"/>
</dbReference>
<dbReference type="PROSITE" id="PS50005">
    <property type="entry name" value="TPR"/>
    <property type="match status" value="1"/>
</dbReference>
<dbReference type="SUPFAM" id="SSF48452">
    <property type="entry name" value="TPR-like"/>
    <property type="match status" value="1"/>
</dbReference>
<evidence type="ECO:0000256" key="3">
    <source>
        <dbReference type="PROSITE-ProRule" id="PRU00339"/>
    </source>
</evidence>
<dbReference type="Gene3D" id="1.10.10.10">
    <property type="entry name" value="Winged helix-like DNA-binding domain superfamily/Winged helix DNA-binding domain"/>
    <property type="match status" value="1"/>
</dbReference>
<evidence type="ECO:0000313" key="5">
    <source>
        <dbReference type="EMBL" id="GEL17216.1"/>
    </source>
</evidence>
<reference evidence="5 6" key="1">
    <citation type="submission" date="2019-07" db="EMBL/GenBank/DDBJ databases">
        <title>Whole genome shotgun sequence of Pseudonocardia asaccharolytica NBRC 16224.</title>
        <authorList>
            <person name="Hosoyama A."/>
            <person name="Uohara A."/>
            <person name="Ohji S."/>
            <person name="Ichikawa N."/>
        </authorList>
    </citation>
    <scope>NUCLEOTIDE SEQUENCE [LARGE SCALE GENOMIC DNA]</scope>
    <source>
        <strain evidence="5 6">NBRC 16224</strain>
    </source>
</reference>
<evidence type="ECO:0000259" key="4">
    <source>
        <dbReference type="PROSITE" id="PS50043"/>
    </source>
</evidence>
<dbReference type="SMART" id="SM00421">
    <property type="entry name" value="HTH_LUXR"/>
    <property type="match status" value="1"/>
</dbReference>
<dbReference type="PANTHER" id="PTHR16305:SF35">
    <property type="entry name" value="TRANSCRIPTIONAL ACTIVATOR DOMAIN"/>
    <property type="match status" value="1"/>
</dbReference>
<evidence type="ECO:0000256" key="2">
    <source>
        <dbReference type="ARBA" id="ARBA00022840"/>
    </source>
</evidence>
<dbReference type="PANTHER" id="PTHR16305">
    <property type="entry name" value="TESTICULAR SOLUBLE ADENYLYL CYCLASE"/>
    <property type="match status" value="1"/>
</dbReference>
<dbReference type="GO" id="GO:0006355">
    <property type="term" value="P:regulation of DNA-templated transcription"/>
    <property type="evidence" value="ECO:0007669"/>
    <property type="project" value="InterPro"/>
</dbReference>
<evidence type="ECO:0000256" key="1">
    <source>
        <dbReference type="ARBA" id="ARBA00022741"/>
    </source>
</evidence>
<name>A0A511CXC5_9PSEU</name>
<dbReference type="InterPro" id="IPR011990">
    <property type="entry name" value="TPR-like_helical_dom_sf"/>
</dbReference>
<accession>A0A511CXC5</accession>
<dbReference type="Pfam" id="PF00196">
    <property type="entry name" value="GerE"/>
    <property type="match status" value="1"/>
</dbReference>
<dbReference type="GO" id="GO:0003677">
    <property type="term" value="F:DNA binding"/>
    <property type="evidence" value="ECO:0007669"/>
    <property type="project" value="InterPro"/>
</dbReference>
<evidence type="ECO:0000313" key="6">
    <source>
        <dbReference type="Proteomes" id="UP000321328"/>
    </source>
</evidence>
<dbReference type="PROSITE" id="PS50043">
    <property type="entry name" value="HTH_LUXR_2"/>
    <property type="match status" value="1"/>
</dbReference>
<organism evidence="5 6">
    <name type="scientific">Pseudonocardia asaccharolytica DSM 44247 = NBRC 16224</name>
    <dbReference type="NCBI Taxonomy" id="1123024"/>
    <lineage>
        <taxon>Bacteria</taxon>
        <taxon>Bacillati</taxon>
        <taxon>Actinomycetota</taxon>
        <taxon>Actinomycetes</taxon>
        <taxon>Pseudonocardiales</taxon>
        <taxon>Pseudonocardiaceae</taxon>
        <taxon>Pseudonocardia</taxon>
    </lineage>
</organism>
<dbReference type="EMBL" id="BJVI01000007">
    <property type="protein sequence ID" value="GEL17216.1"/>
    <property type="molecule type" value="Genomic_DNA"/>
</dbReference>
<proteinExistence type="predicted"/>
<dbReference type="PRINTS" id="PR00038">
    <property type="entry name" value="HTHLUXR"/>
</dbReference>
<dbReference type="CDD" id="cd06170">
    <property type="entry name" value="LuxR_C_like"/>
    <property type="match status" value="1"/>
</dbReference>
<keyword evidence="1" id="KW-0547">Nucleotide-binding</keyword>
<dbReference type="STRING" id="1123024.GCA_000423625_00404"/>
<gene>
    <name evidence="5" type="ORF">PA7_10530</name>
</gene>
<protein>
    <recommendedName>
        <fullName evidence="4">HTH luxR-type domain-containing protein</fullName>
    </recommendedName>
</protein>
<dbReference type="GO" id="GO:0004016">
    <property type="term" value="F:adenylate cyclase activity"/>
    <property type="evidence" value="ECO:0007669"/>
    <property type="project" value="TreeGrafter"/>
</dbReference>
<dbReference type="SMART" id="SM00028">
    <property type="entry name" value="TPR"/>
    <property type="match status" value="2"/>
</dbReference>
<feature type="domain" description="HTH luxR-type" evidence="4">
    <location>
        <begin position="883"/>
        <end position="948"/>
    </location>
</feature>
<dbReference type="PROSITE" id="PS00622">
    <property type="entry name" value="HTH_LUXR_1"/>
    <property type="match status" value="1"/>
</dbReference>
<dbReference type="Gene3D" id="1.25.40.10">
    <property type="entry name" value="Tetratricopeptide repeat domain"/>
    <property type="match status" value="2"/>
</dbReference>
<dbReference type="RefSeq" id="WP_028928642.1">
    <property type="nucleotide sequence ID" value="NZ_AUII01000001.1"/>
</dbReference>
<dbReference type="InterPro" id="IPR019734">
    <property type="entry name" value="TPR_rpt"/>
</dbReference>